<comment type="caution">
    <text evidence="1">The sequence shown here is derived from an EMBL/GenBank/DDBJ whole genome shotgun (WGS) entry which is preliminary data.</text>
</comment>
<protein>
    <submittedName>
        <fullName evidence="1">Sorbose reductase sou1</fullName>
    </submittedName>
</protein>
<accession>A0A0N0DF60</accession>
<organism evidence="1 2">
    <name type="scientific">Fusarium langsethiae</name>
    <dbReference type="NCBI Taxonomy" id="179993"/>
    <lineage>
        <taxon>Eukaryota</taxon>
        <taxon>Fungi</taxon>
        <taxon>Dikarya</taxon>
        <taxon>Ascomycota</taxon>
        <taxon>Pezizomycotina</taxon>
        <taxon>Sordariomycetes</taxon>
        <taxon>Hypocreomycetidae</taxon>
        <taxon>Hypocreales</taxon>
        <taxon>Nectriaceae</taxon>
        <taxon>Fusarium</taxon>
    </lineage>
</organism>
<name>A0A0N0DF60_FUSLA</name>
<reference evidence="1 2" key="1">
    <citation type="submission" date="2015-04" db="EMBL/GenBank/DDBJ databases">
        <title>The draft genome sequence of Fusarium langsethiae, a T-2/HT-2 mycotoxin producer.</title>
        <authorList>
            <person name="Lysoe E."/>
            <person name="Divon H.H."/>
            <person name="Terzi V."/>
            <person name="Orru L."/>
            <person name="Lamontanara A."/>
            <person name="Kolseth A.-K."/>
            <person name="Frandsen R.J."/>
            <person name="Nielsen K."/>
            <person name="Thrane U."/>
        </authorList>
    </citation>
    <scope>NUCLEOTIDE SEQUENCE [LARGE SCALE GENOMIC DNA]</scope>
    <source>
        <strain evidence="1 2">Fl201059</strain>
    </source>
</reference>
<dbReference type="Pfam" id="PF14087">
    <property type="entry name" value="DUF4267"/>
    <property type="match status" value="1"/>
</dbReference>
<proteinExistence type="predicted"/>
<evidence type="ECO:0000313" key="1">
    <source>
        <dbReference type="EMBL" id="KPA42165.1"/>
    </source>
</evidence>
<gene>
    <name evidence="1" type="ORF">FLAG1_04980</name>
</gene>
<sequence length="127" mass="13850">MDYVVDIHIYGFGLFLIYQGLVALVDPKGHASLRGVKDMKSSGDMASFTPIYMLGVRDISVGIFILAHHHVDNLTAVLTLLAVMGFFKIGDAIVLVAVWNENTKTKAVENLALGVGLLGWLMYLAKN</sequence>
<dbReference type="InterPro" id="IPR025363">
    <property type="entry name" value="DUF4267"/>
</dbReference>
<dbReference type="EMBL" id="JXCE01000074">
    <property type="protein sequence ID" value="KPA42165.1"/>
    <property type="molecule type" value="Genomic_DNA"/>
</dbReference>
<dbReference type="OrthoDB" id="5070419at2759"/>
<dbReference type="Proteomes" id="UP000037904">
    <property type="component" value="Unassembled WGS sequence"/>
</dbReference>
<evidence type="ECO:0000313" key="2">
    <source>
        <dbReference type="Proteomes" id="UP000037904"/>
    </source>
</evidence>
<keyword evidence="2" id="KW-1185">Reference proteome</keyword>
<dbReference type="AlphaFoldDB" id="A0A0N0DF60"/>